<name>A0A398B3V3_9BACI</name>
<keyword evidence="1" id="KW-0472">Membrane</keyword>
<dbReference type="Proteomes" id="UP000265816">
    <property type="component" value="Unassembled WGS sequence"/>
</dbReference>
<keyword evidence="1" id="KW-1133">Transmembrane helix</keyword>
<evidence type="ECO:0000313" key="3">
    <source>
        <dbReference type="Proteomes" id="UP000265816"/>
    </source>
</evidence>
<proteinExistence type="predicted"/>
<dbReference type="EMBL" id="QWVT01000019">
    <property type="protein sequence ID" value="RID84699.1"/>
    <property type="molecule type" value="Genomic_DNA"/>
</dbReference>
<keyword evidence="1" id="KW-0812">Transmembrane</keyword>
<accession>A0A398B3V3</accession>
<organism evidence="2 3">
    <name type="scientific">Mesobacillus zeae</name>
    <dbReference type="NCBI Taxonomy" id="1917180"/>
    <lineage>
        <taxon>Bacteria</taxon>
        <taxon>Bacillati</taxon>
        <taxon>Bacillota</taxon>
        <taxon>Bacilli</taxon>
        <taxon>Bacillales</taxon>
        <taxon>Bacillaceae</taxon>
        <taxon>Mesobacillus</taxon>
    </lineage>
</organism>
<comment type="caution">
    <text evidence="2">The sequence shown here is derived from an EMBL/GenBank/DDBJ whole genome shotgun (WGS) entry which is preliminary data.</text>
</comment>
<reference evidence="2 3" key="1">
    <citation type="submission" date="2018-08" db="EMBL/GenBank/DDBJ databases">
        <title>Bacillus jemisoniae sp. nov., Bacillus chryseoplanitiae sp. nov., Bacillus resnikiae sp. nov., and Bacillus frankliniae sp. nov., isolated from Viking spacecraft and associated surfaces.</title>
        <authorList>
            <person name="Seuylemezian A."/>
            <person name="Vaishampayan P."/>
        </authorList>
    </citation>
    <scope>NUCLEOTIDE SEQUENCE [LARGE SCALE GENOMIC DNA]</scope>
    <source>
        <strain evidence="2 3">JJ-247</strain>
    </source>
</reference>
<evidence type="ECO:0000313" key="2">
    <source>
        <dbReference type="EMBL" id="RID84699.1"/>
    </source>
</evidence>
<protein>
    <submittedName>
        <fullName evidence="2">Uncharacterized protein</fullName>
    </submittedName>
</protein>
<keyword evidence="3" id="KW-1185">Reference proteome</keyword>
<sequence>MAVILVYLAMLYTLFHHILLITKKNKWLTNWLIVQEDKNYTVREIITLLIMVLDFDEFSAIKFVHFFLTIVF</sequence>
<dbReference type="AlphaFoldDB" id="A0A398B3V3"/>
<feature type="transmembrane region" description="Helical" evidence="1">
    <location>
        <begin position="6"/>
        <end position="22"/>
    </location>
</feature>
<evidence type="ECO:0000256" key="1">
    <source>
        <dbReference type="SAM" id="Phobius"/>
    </source>
</evidence>
<gene>
    <name evidence="2" type="ORF">D1970_12520</name>
</gene>